<comment type="caution">
    <text evidence="2">The sequence shown here is derived from an EMBL/GenBank/DDBJ whole genome shotgun (WGS) entry which is preliminary data.</text>
</comment>
<name>A0A4R8DMG0_9BACT</name>
<gene>
    <name evidence="2" type="ORF">EDB95_0151</name>
</gene>
<protein>
    <submittedName>
        <fullName evidence="2">Uncharacterized protein DUF4442</fullName>
    </submittedName>
</protein>
<organism evidence="2 3">
    <name type="scientific">Dinghuibacter silviterrae</name>
    <dbReference type="NCBI Taxonomy" id="1539049"/>
    <lineage>
        <taxon>Bacteria</taxon>
        <taxon>Pseudomonadati</taxon>
        <taxon>Bacteroidota</taxon>
        <taxon>Chitinophagia</taxon>
        <taxon>Chitinophagales</taxon>
        <taxon>Chitinophagaceae</taxon>
        <taxon>Dinghuibacter</taxon>
    </lineage>
</organism>
<dbReference type="InterPro" id="IPR027961">
    <property type="entry name" value="DUF4442"/>
</dbReference>
<dbReference type="EMBL" id="SODV01000001">
    <property type="protein sequence ID" value="TDW99143.1"/>
    <property type="molecule type" value="Genomic_DNA"/>
</dbReference>
<evidence type="ECO:0000313" key="2">
    <source>
        <dbReference type="EMBL" id="TDW99143.1"/>
    </source>
</evidence>
<evidence type="ECO:0000256" key="1">
    <source>
        <dbReference type="SAM" id="Phobius"/>
    </source>
</evidence>
<keyword evidence="3" id="KW-1185">Reference proteome</keyword>
<dbReference type="InterPro" id="IPR029069">
    <property type="entry name" value="HotDog_dom_sf"/>
</dbReference>
<proteinExistence type="predicted"/>
<evidence type="ECO:0000313" key="3">
    <source>
        <dbReference type="Proteomes" id="UP000294498"/>
    </source>
</evidence>
<feature type="transmembrane region" description="Helical" evidence="1">
    <location>
        <begin position="65"/>
        <end position="86"/>
    </location>
</feature>
<dbReference type="RefSeq" id="WP_246073425.1">
    <property type="nucleotide sequence ID" value="NZ_SODV01000001.1"/>
</dbReference>
<dbReference type="AlphaFoldDB" id="A0A4R8DMG0"/>
<sequence length="166" mass="18889">MNSFPTTPKERFLRMISRGWSFSFFLLRFMPSALFAGVRIRGLGDEECMVSVPYSWFTRNPFRSTYFACLAMAGEISTGILAMLHVRDTDRAVSMLVTAMESKFHKKARGVTRFICKDGRLLQAAVQYAVNRGQPQTCKAYTVGIDASGDCVAEFWITWSFKQKQH</sequence>
<dbReference type="Pfam" id="PF14539">
    <property type="entry name" value="DUF4442"/>
    <property type="match status" value="1"/>
</dbReference>
<accession>A0A4R8DMG0</accession>
<keyword evidence="1" id="KW-1133">Transmembrane helix</keyword>
<keyword evidence="1" id="KW-0812">Transmembrane</keyword>
<keyword evidence="1" id="KW-0472">Membrane</keyword>
<dbReference type="Gene3D" id="3.10.129.10">
    <property type="entry name" value="Hotdog Thioesterase"/>
    <property type="match status" value="1"/>
</dbReference>
<reference evidence="2 3" key="1">
    <citation type="submission" date="2019-03" db="EMBL/GenBank/DDBJ databases">
        <title>Genomic Encyclopedia of Type Strains, Phase IV (KMG-IV): sequencing the most valuable type-strain genomes for metagenomic binning, comparative biology and taxonomic classification.</title>
        <authorList>
            <person name="Goeker M."/>
        </authorList>
    </citation>
    <scope>NUCLEOTIDE SEQUENCE [LARGE SCALE GENOMIC DNA]</scope>
    <source>
        <strain evidence="2 3">DSM 100059</strain>
    </source>
</reference>
<dbReference type="Proteomes" id="UP000294498">
    <property type="component" value="Unassembled WGS sequence"/>
</dbReference>
<dbReference type="SUPFAM" id="SSF54637">
    <property type="entry name" value="Thioesterase/thiol ester dehydrase-isomerase"/>
    <property type="match status" value="1"/>
</dbReference>